<dbReference type="SUPFAM" id="SSF51206">
    <property type="entry name" value="cAMP-binding domain-like"/>
    <property type="match status" value="2"/>
</dbReference>
<dbReference type="Proteomes" id="UP000574390">
    <property type="component" value="Unassembled WGS sequence"/>
</dbReference>
<feature type="domain" description="Cyclic nucleotide-binding" evidence="1">
    <location>
        <begin position="138"/>
        <end position="257"/>
    </location>
</feature>
<dbReference type="PANTHER" id="PTHR11635">
    <property type="entry name" value="CAMP-DEPENDENT PROTEIN KINASE REGULATORY CHAIN"/>
    <property type="match status" value="1"/>
</dbReference>
<evidence type="ECO:0000313" key="2">
    <source>
        <dbReference type="EMBL" id="KAF4698012.1"/>
    </source>
</evidence>
<dbReference type="Gene3D" id="2.60.120.10">
    <property type="entry name" value="Jelly Rolls"/>
    <property type="match status" value="2"/>
</dbReference>
<name>A0A7J6TLI5_PEROL</name>
<sequence>MANNLENIDMPADKKAYIISKLNPVLEEMVTRIVTELPEDLPGYADELRKLWYWSMQNQLAKLRAEIRTSIGDDGTGLDSDAESEAEDDEDYVDDLPANFLMPENQKGKTRASVSAEAYGAWNVKQAFTAPILSKSFMFASVEEREMAVVVDAMAEVKLEAGVRVIKQGDDGDFLFVIEEGTLDCIKEIDGEEKVVKTCESGDVFGELSLLYNCPRAAHVQSKDACVLWKLDRETFNHIVKDAAAKKRERYETFLQKVPLLAAMGAYERSQIADALKPQSFADADAVIMTQGEPGDVFYILEEGSAYAEKNGARVMEYSPGSYFGELALIKNEPRAATVKAGGSGAKLLALDRRSFKRLLGSVEELLRKQADEYQ</sequence>
<dbReference type="InterPro" id="IPR018490">
    <property type="entry name" value="cNMP-bd_dom_sf"/>
</dbReference>
<dbReference type="AlphaFoldDB" id="A0A7J6TLI5"/>
<dbReference type="InterPro" id="IPR014710">
    <property type="entry name" value="RmlC-like_jellyroll"/>
</dbReference>
<dbReference type="PROSITE" id="PS00889">
    <property type="entry name" value="CNMP_BINDING_2"/>
    <property type="match status" value="2"/>
</dbReference>
<dbReference type="GO" id="GO:0005952">
    <property type="term" value="C:cAMP-dependent protein kinase complex"/>
    <property type="evidence" value="ECO:0007669"/>
    <property type="project" value="InterPro"/>
</dbReference>
<gene>
    <name evidence="2" type="ORF">FOZ62_005262</name>
    <name evidence="3" type="ORF">FOZ63_027365</name>
</gene>
<reference evidence="4 5" key="1">
    <citation type="submission" date="2020-04" db="EMBL/GenBank/DDBJ databases">
        <title>Perkinsus olseni comparative genomics.</title>
        <authorList>
            <person name="Bogema D.R."/>
        </authorList>
    </citation>
    <scope>NUCLEOTIDE SEQUENCE [LARGE SCALE GENOMIC DNA]</scope>
    <source>
        <strain evidence="2">ATCC PRA-205</strain>
        <strain evidence="3 4">ATCC PRA-207</strain>
    </source>
</reference>
<evidence type="ECO:0000259" key="1">
    <source>
        <dbReference type="PROSITE" id="PS50042"/>
    </source>
</evidence>
<dbReference type="EMBL" id="JABANO010009854">
    <property type="protein sequence ID" value="KAF4746113.1"/>
    <property type="molecule type" value="Genomic_DNA"/>
</dbReference>
<dbReference type="EMBL" id="JABANM010035444">
    <property type="protein sequence ID" value="KAF4698012.1"/>
    <property type="molecule type" value="Genomic_DNA"/>
</dbReference>
<evidence type="ECO:0000313" key="3">
    <source>
        <dbReference type="EMBL" id="KAF4746113.1"/>
    </source>
</evidence>
<dbReference type="InterPro" id="IPR018488">
    <property type="entry name" value="cNMP-bd_CS"/>
</dbReference>
<organism evidence="3 4">
    <name type="scientific">Perkinsus olseni</name>
    <name type="common">Perkinsus atlanticus</name>
    <dbReference type="NCBI Taxonomy" id="32597"/>
    <lineage>
        <taxon>Eukaryota</taxon>
        <taxon>Sar</taxon>
        <taxon>Alveolata</taxon>
        <taxon>Perkinsozoa</taxon>
        <taxon>Perkinsea</taxon>
        <taxon>Perkinsida</taxon>
        <taxon>Perkinsidae</taxon>
        <taxon>Perkinsus</taxon>
    </lineage>
</organism>
<dbReference type="GO" id="GO:0034236">
    <property type="term" value="F:protein kinase A catalytic subunit binding"/>
    <property type="evidence" value="ECO:0007669"/>
    <property type="project" value="TreeGrafter"/>
</dbReference>
<keyword evidence="4" id="KW-1185">Reference proteome</keyword>
<dbReference type="PROSITE" id="PS00888">
    <property type="entry name" value="CNMP_BINDING_1"/>
    <property type="match status" value="1"/>
</dbReference>
<dbReference type="GO" id="GO:0005829">
    <property type="term" value="C:cytosol"/>
    <property type="evidence" value="ECO:0007669"/>
    <property type="project" value="TreeGrafter"/>
</dbReference>
<comment type="caution">
    <text evidence="3">The sequence shown here is derived from an EMBL/GenBank/DDBJ whole genome shotgun (WGS) entry which is preliminary data.</text>
</comment>
<protein>
    <recommendedName>
        <fullName evidence="1">Cyclic nucleotide-binding domain-containing protein</fullName>
    </recommendedName>
</protein>
<proteinExistence type="predicted"/>
<dbReference type="Proteomes" id="UP000553632">
    <property type="component" value="Unassembled WGS sequence"/>
</dbReference>
<dbReference type="InterPro" id="IPR050503">
    <property type="entry name" value="cAMP-dep_PK_reg_su-like"/>
</dbReference>
<dbReference type="SMART" id="SM00100">
    <property type="entry name" value="cNMP"/>
    <property type="match status" value="2"/>
</dbReference>
<accession>A0A7J6TLI5</accession>
<feature type="domain" description="Cyclic nucleotide-binding" evidence="1">
    <location>
        <begin position="260"/>
        <end position="375"/>
    </location>
</feature>
<dbReference type="PANTHER" id="PTHR11635:SF152">
    <property type="entry name" value="CAMP-DEPENDENT PROTEIN KINASE TYPE I REGULATORY SUBUNIT-RELATED"/>
    <property type="match status" value="1"/>
</dbReference>
<dbReference type="OMA" id="DQWERAN"/>
<dbReference type="CDD" id="cd00038">
    <property type="entry name" value="CAP_ED"/>
    <property type="match status" value="2"/>
</dbReference>
<dbReference type="Pfam" id="PF00027">
    <property type="entry name" value="cNMP_binding"/>
    <property type="match status" value="2"/>
</dbReference>
<evidence type="ECO:0000313" key="4">
    <source>
        <dbReference type="Proteomes" id="UP000553632"/>
    </source>
</evidence>
<dbReference type="GO" id="GO:0030552">
    <property type="term" value="F:cAMP binding"/>
    <property type="evidence" value="ECO:0007669"/>
    <property type="project" value="TreeGrafter"/>
</dbReference>
<dbReference type="InterPro" id="IPR000595">
    <property type="entry name" value="cNMP-bd_dom"/>
</dbReference>
<evidence type="ECO:0000313" key="5">
    <source>
        <dbReference type="Proteomes" id="UP000574390"/>
    </source>
</evidence>
<dbReference type="PROSITE" id="PS50042">
    <property type="entry name" value="CNMP_BINDING_3"/>
    <property type="match status" value="2"/>
</dbReference>
<dbReference type="GO" id="GO:0004862">
    <property type="term" value="F:cAMP-dependent protein kinase inhibitor activity"/>
    <property type="evidence" value="ECO:0007669"/>
    <property type="project" value="TreeGrafter"/>
</dbReference>
<dbReference type="PRINTS" id="PR00103">
    <property type="entry name" value="CAMPKINASE"/>
</dbReference>